<keyword evidence="2" id="KW-1003">Cell membrane</keyword>
<dbReference type="GO" id="GO:0005886">
    <property type="term" value="C:plasma membrane"/>
    <property type="evidence" value="ECO:0007669"/>
    <property type="project" value="UniProtKB-SubCell"/>
</dbReference>
<keyword evidence="5 7" id="KW-0472">Membrane</keyword>
<feature type="transmembrane region" description="Helical" evidence="7">
    <location>
        <begin position="45"/>
        <end position="63"/>
    </location>
</feature>
<sequence>MKDSPTPVDEPSTMTGRRRDEEPRPVPHTQVHTLVRRTLENLQDLVATLLAALLLVLSLQALWRITHMAVFEGASTAQLMSEIVLVLILTELYRLMIYYLREHRISVALTVEVALVSTLREVMLEGAHEFEWLRLLALCLLLVVLGGLLAMERWMGCWRNEASETDAR</sequence>
<evidence type="ECO:0000256" key="2">
    <source>
        <dbReference type="ARBA" id="ARBA00022475"/>
    </source>
</evidence>
<evidence type="ECO:0000256" key="6">
    <source>
        <dbReference type="SAM" id="MobiDB-lite"/>
    </source>
</evidence>
<dbReference type="InterPro" id="IPR020948">
    <property type="entry name" value="P_starv_induced_PsiE-like"/>
</dbReference>
<protein>
    <submittedName>
        <fullName evidence="8">Phosphate-starvation-inducible PsiE family protein</fullName>
    </submittedName>
</protein>
<gene>
    <name evidence="8" type="ORF">V5E97_35695</name>
</gene>
<reference evidence="8" key="1">
    <citation type="submission" date="2024-05" db="EMBL/GenBank/DDBJ databases">
        <title>Planctomycetes of the genus Singulisphaera possess chitinolytic capabilities.</title>
        <authorList>
            <person name="Ivanova A."/>
        </authorList>
    </citation>
    <scope>NUCLEOTIDE SEQUENCE</scope>
    <source>
        <strain evidence="8">Ch08T</strain>
    </source>
</reference>
<feature type="region of interest" description="Disordered" evidence="6">
    <location>
        <begin position="1"/>
        <end position="28"/>
    </location>
</feature>
<dbReference type="EMBL" id="CP155447">
    <property type="protein sequence ID" value="XBH03611.1"/>
    <property type="molecule type" value="Genomic_DNA"/>
</dbReference>
<dbReference type="AlphaFoldDB" id="A0AAU7CEK6"/>
<keyword evidence="4 7" id="KW-1133">Transmembrane helix</keyword>
<evidence type="ECO:0000256" key="4">
    <source>
        <dbReference type="ARBA" id="ARBA00022989"/>
    </source>
</evidence>
<accession>A0AAU7CEK6</accession>
<organism evidence="8">
    <name type="scientific">Singulisphaera sp. Ch08</name>
    <dbReference type="NCBI Taxonomy" id="3120278"/>
    <lineage>
        <taxon>Bacteria</taxon>
        <taxon>Pseudomonadati</taxon>
        <taxon>Planctomycetota</taxon>
        <taxon>Planctomycetia</taxon>
        <taxon>Isosphaerales</taxon>
        <taxon>Isosphaeraceae</taxon>
        <taxon>Singulisphaera</taxon>
    </lineage>
</organism>
<dbReference type="RefSeq" id="WP_406696350.1">
    <property type="nucleotide sequence ID" value="NZ_CP155447.1"/>
</dbReference>
<dbReference type="Pfam" id="PF06146">
    <property type="entry name" value="PsiE"/>
    <property type="match status" value="1"/>
</dbReference>
<evidence type="ECO:0000256" key="3">
    <source>
        <dbReference type="ARBA" id="ARBA00022692"/>
    </source>
</evidence>
<evidence type="ECO:0000256" key="1">
    <source>
        <dbReference type="ARBA" id="ARBA00004651"/>
    </source>
</evidence>
<evidence type="ECO:0000256" key="7">
    <source>
        <dbReference type="SAM" id="Phobius"/>
    </source>
</evidence>
<feature type="transmembrane region" description="Helical" evidence="7">
    <location>
        <begin position="132"/>
        <end position="151"/>
    </location>
</feature>
<name>A0AAU7CEK6_9BACT</name>
<evidence type="ECO:0000256" key="5">
    <source>
        <dbReference type="ARBA" id="ARBA00023136"/>
    </source>
</evidence>
<proteinExistence type="predicted"/>
<keyword evidence="3 7" id="KW-0812">Transmembrane</keyword>
<comment type="subcellular location">
    <subcellularLocation>
        <location evidence="1">Cell membrane</location>
        <topology evidence="1">Multi-pass membrane protein</topology>
    </subcellularLocation>
</comment>
<evidence type="ECO:0000313" key="8">
    <source>
        <dbReference type="EMBL" id="XBH03611.1"/>
    </source>
</evidence>